<reference evidence="2" key="1">
    <citation type="submission" date="2021-02" db="EMBL/GenBank/DDBJ databases">
        <authorList>
            <person name="Dougan E. K."/>
            <person name="Rhodes N."/>
            <person name="Thang M."/>
            <person name="Chan C."/>
        </authorList>
    </citation>
    <scope>NUCLEOTIDE SEQUENCE</scope>
</reference>
<dbReference type="OrthoDB" id="448960at2759"/>
<accession>A0A812SIM1</accession>
<dbReference type="SMART" id="SM00248">
    <property type="entry name" value="ANK"/>
    <property type="match status" value="2"/>
</dbReference>
<organism evidence="2 3">
    <name type="scientific">Symbiodinium necroappetens</name>
    <dbReference type="NCBI Taxonomy" id="1628268"/>
    <lineage>
        <taxon>Eukaryota</taxon>
        <taxon>Sar</taxon>
        <taxon>Alveolata</taxon>
        <taxon>Dinophyceae</taxon>
        <taxon>Suessiales</taxon>
        <taxon>Symbiodiniaceae</taxon>
        <taxon>Symbiodinium</taxon>
    </lineage>
</organism>
<name>A0A812SIM1_9DINO</name>
<feature type="region of interest" description="Disordered" evidence="1">
    <location>
        <begin position="37"/>
        <end position="56"/>
    </location>
</feature>
<dbReference type="Gene3D" id="1.25.40.20">
    <property type="entry name" value="Ankyrin repeat-containing domain"/>
    <property type="match status" value="1"/>
</dbReference>
<sequence length="131" mass="14531">MVKPGRSEQKQLCPGGMQLLSRTFSFSSRGDAAEAHRGSELLAKTTHRNGSESSGSIGQTRFFWAVPHGNIVIVKFLSHLGFEVNFRGKARRTVLFFAIESGHLDVADYLIERSASIGHVRAHKKTPHSLW</sequence>
<proteinExistence type="predicted"/>
<keyword evidence="3" id="KW-1185">Reference proteome</keyword>
<dbReference type="Pfam" id="PF12796">
    <property type="entry name" value="Ank_2"/>
    <property type="match status" value="1"/>
</dbReference>
<dbReference type="Proteomes" id="UP000601435">
    <property type="component" value="Unassembled WGS sequence"/>
</dbReference>
<dbReference type="EMBL" id="CAJNJA010021846">
    <property type="protein sequence ID" value="CAE7482708.1"/>
    <property type="molecule type" value="Genomic_DNA"/>
</dbReference>
<dbReference type="AlphaFoldDB" id="A0A812SIM1"/>
<gene>
    <name evidence="2" type="ORF">SNEC2469_LOCUS13677</name>
</gene>
<dbReference type="SUPFAM" id="SSF48403">
    <property type="entry name" value="Ankyrin repeat"/>
    <property type="match status" value="1"/>
</dbReference>
<comment type="caution">
    <text evidence="2">The sequence shown here is derived from an EMBL/GenBank/DDBJ whole genome shotgun (WGS) entry which is preliminary data.</text>
</comment>
<dbReference type="InterPro" id="IPR002110">
    <property type="entry name" value="Ankyrin_rpt"/>
</dbReference>
<dbReference type="InterPro" id="IPR036770">
    <property type="entry name" value="Ankyrin_rpt-contain_sf"/>
</dbReference>
<evidence type="ECO:0000313" key="2">
    <source>
        <dbReference type="EMBL" id="CAE7482708.1"/>
    </source>
</evidence>
<protein>
    <submittedName>
        <fullName evidence="2">Uncharacterized protein</fullName>
    </submittedName>
</protein>
<evidence type="ECO:0000256" key="1">
    <source>
        <dbReference type="SAM" id="MobiDB-lite"/>
    </source>
</evidence>
<evidence type="ECO:0000313" key="3">
    <source>
        <dbReference type="Proteomes" id="UP000601435"/>
    </source>
</evidence>